<proteinExistence type="predicted"/>
<reference evidence="1 2" key="1">
    <citation type="journal article" date="2019" name="Commun. Biol.">
        <title>The bagworm genome reveals a unique fibroin gene that provides high tensile strength.</title>
        <authorList>
            <person name="Kono N."/>
            <person name="Nakamura H."/>
            <person name="Ohtoshi R."/>
            <person name="Tomita M."/>
            <person name="Numata K."/>
            <person name="Arakawa K."/>
        </authorList>
    </citation>
    <scope>NUCLEOTIDE SEQUENCE [LARGE SCALE GENOMIC DNA]</scope>
</reference>
<dbReference type="EMBL" id="BGZK01000492">
    <property type="protein sequence ID" value="GBP46947.1"/>
    <property type="molecule type" value="Genomic_DNA"/>
</dbReference>
<dbReference type="Proteomes" id="UP000299102">
    <property type="component" value="Unassembled WGS sequence"/>
</dbReference>
<name>A0A4C1W9X0_EUMVA</name>
<evidence type="ECO:0000313" key="2">
    <source>
        <dbReference type="Proteomes" id="UP000299102"/>
    </source>
</evidence>
<comment type="caution">
    <text evidence="1">The sequence shown here is derived from an EMBL/GenBank/DDBJ whole genome shotgun (WGS) entry which is preliminary data.</text>
</comment>
<organism evidence="1 2">
    <name type="scientific">Eumeta variegata</name>
    <name type="common">Bagworm moth</name>
    <name type="synonym">Eumeta japonica</name>
    <dbReference type="NCBI Taxonomy" id="151549"/>
    <lineage>
        <taxon>Eukaryota</taxon>
        <taxon>Metazoa</taxon>
        <taxon>Ecdysozoa</taxon>
        <taxon>Arthropoda</taxon>
        <taxon>Hexapoda</taxon>
        <taxon>Insecta</taxon>
        <taxon>Pterygota</taxon>
        <taxon>Neoptera</taxon>
        <taxon>Endopterygota</taxon>
        <taxon>Lepidoptera</taxon>
        <taxon>Glossata</taxon>
        <taxon>Ditrysia</taxon>
        <taxon>Tineoidea</taxon>
        <taxon>Psychidae</taxon>
        <taxon>Oiketicinae</taxon>
        <taxon>Eumeta</taxon>
    </lineage>
</organism>
<sequence length="103" mass="12135">MCALYVRVSRKKKRKLYLSLQKKMKRNKAIVKCIMHWQSILGTRKWVPHGRTTRPQQAAIGAAFVEVAGKSRLWEVILTVWLQEYKYLLRSIQQTSEKFMNPG</sequence>
<dbReference type="AlphaFoldDB" id="A0A4C1W9X0"/>
<gene>
    <name evidence="1" type="ORF">EVAR_30979_1</name>
</gene>
<accession>A0A4C1W9X0</accession>
<keyword evidence="2" id="KW-1185">Reference proteome</keyword>
<protein>
    <submittedName>
        <fullName evidence="1">Uncharacterized protein</fullName>
    </submittedName>
</protein>
<evidence type="ECO:0000313" key="1">
    <source>
        <dbReference type="EMBL" id="GBP46947.1"/>
    </source>
</evidence>